<proteinExistence type="inferred from homology"/>
<dbReference type="Pfam" id="PF17763">
    <property type="entry name" value="Asparaginase_C"/>
    <property type="match status" value="1"/>
</dbReference>
<comment type="catalytic activity">
    <reaction evidence="4">
        <text>L-asparagine + H2O = L-aspartate + NH4(+)</text>
        <dbReference type="Rhea" id="RHEA:21016"/>
        <dbReference type="ChEBI" id="CHEBI:15377"/>
        <dbReference type="ChEBI" id="CHEBI:28938"/>
        <dbReference type="ChEBI" id="CHEBI:29991"/>
        <dbReference type="ChEBI" id="CHEBI:58048"/>
        <dbReference type="EC" id="3.5.1.1"/>
    </reaction>
</comment>
<dbReference type="InterPro" id="IPR036152">
    <property type="entry name" value="Asp/glu_Ase-like_sf"/>
</dbReference>
<dbReference type="SFLD" id="SFLDS00057">
    <property type="entry name" value="Glutaminase/Asparaginase"/>
    <property type="match status" value="1"/>
</dbReference>
<dbReference type="Proteomes" id="UP001180087">
    <property type="component" value="Chromosome"/>
</dbReference>
<feature type="domain" description="Asparaginase/glutaminase C-terminal" evidence="8">
    <location>
        <begin position="200"/>
        <end position="315"/>
    </location>
</feature>
<dbReference type="PROSITE" id="PS51732">
    <property type="entry name" value="ASN_GLN_ASE_3"/>
    <property type="match status" value="1"/>
</dbReference>
<evidence type="ECO:0000313" key="9">
    <source>
        <dbReference type="EMBL" id="WLV23458.1"/>
    </source>
</evidence>
<keyword evidence="3" id="KW-0378">Hydrolase</keyword>
<dbReference type="PROSITE" id="PS00917">
    <property type="entry name" value="ASN_GLN_ASE_2"/>
    <property type="match status" value="1"/>
</dbReference>
<protein>
    <recommendedName>
        <fullName evidence="2">asparaginase</fullName>
        <ecNumber evidence="2">3.5.1.1</ecNumber>
    </recommendedName>
</protein>
<dbReference type="Gene3D" id="3.40.50.1170">
    <property type="entry name" value="L-asparaginase, N-terminal domain"/>
    <property type="match status" value="1"/>
</dbReference>
<evidence type="ECO:0000313" key="10">
    <source>
        <dbReference type="Proteomes" id="UP001180087"/>
    </source>
</evidence>
<dbReference type="PANTHER" id="PTHR11707">
    <property type="entry name" value="L-ASPARAGINASE"/>
    <property type="match status" value="1"/>
</dbReference>
<evidence type="ECO:0000259" key="8">
    <source>
        <dbReference type="Pfam" id="PF17763"/>
    </source>
</evidence>
<evidence type="ECO:0000256" key="4">
    <source>
        <dbReference type="ARBA" id="ARBA00049366"/>
    </source>
</evidence>
<dbReference type="EMBL" id="CP129113">
    <property type="protein sequence ID" value="WLV23458.1"/>
    <property type="molecule type" value="Genomic_DNA"/>
</dbReference>
<feature type="domain" description="L-asparaginase N-terminal" evidence="7">
    <location>
        <begin position="3"/>
        <end position="180"/>
    </location>
</feature>
<dbReference type="InterPro" id="IPR004550">
    <property type="entry name" value="AsnASE_II"/>
</dbReference>
<reference evidence="9" key="1">
    <citation type="submission" date="2023-06" db="EMBL/GenBank/DDBJ databases">
        <title>A Treasure from Seagulls: Isolation and Description of Aciduricobacillus qingdaonensis gen. nov., sp. nov., a Rare Obligately Uric Acid-utilizing Member in the Family Bacillaceae.</title>
        <authorList>
            <person name="Liu W."/>
            <person name="Wang B."/>
        </authorList>
    </citation>
    <scope>NUCLEOTIDE SEQUENCE</scope>
    <source>
        <strain evidence="9">44XB</strain>
    </source>
</reference>
<comment type="similarity">
    <text evidence="1">Belongs to the asparaginase 1 family.</text>
</comment>
<evidence type="ECO:0000256" key="2">
    <source>
        <dbReference type="ARBA" id="ARBA00012920"/>
    </source>
</evidence>
<dbReference type="CDD" id="cd08964">
    <property type="entry name" value="L-asparaginase_II"/>
    <property type="match status" value="1"/>
</dbReference>
<gene>
    <name evidence="9" type="ORF">QR721_07260</name>
</gene>
<dbReference type="InterPro" id="IPR027475">
    <property type="entry name" value="Asparaginase/glutaminase_AS2"/>
</dbReference>
<dbReference type="InterPro" id="IPR027473">
    <property type="entry name" value="L-asparaginase_C"/>
</dbReference>
<sequence>MKKILLLHTGGTISMAENEEGTVGQQDDHPLADFASHIGAEADIEERVVFNLPSPHIEPDHVLKLAEIINNSDADGYVITHGTDTMEETAYLLDLLTDNQKTIIMTGAMKSSNELGSDAASNLAGALMTAVSDEANGYGVLVAMNGELHASREVYKASSINLAAFKSISGPVGILTKTGPSFTHKLSPLSTIDAKTLDADVYLIKAYEGMNGELIDAIRSLKPDGLVIEAFGQGNLPKTCMPALKNVLQDRLPIVIVSRSNESIVQPTYSYEGGGSELKSLGAIQVSGLSGQKARLKMLAVLSKTKDLEEIKKMMQA</sequence>
<dbReference type="InterPro" id="IPR006034">
    <property type="entry name" value="Asparaginase/glutaminase-like"/>
</dbReference>
<dbReference type="InterPro" id="IPR020827">
    <property type="entry name" value="Asparaginase/glutaminase_AS1"/>
</dbReference>
<keyword evidence="10" id="KW-1185">Reference proteome</keyword>
<feature type="active site" evidence="6">
    <location>
        <position position="83"/>
    </location>
</feature>
<dbReference type="Gene3D" id="3.40.50.40">
    <property type="match status" value="1"/>
</dbReference>
<accession>A0ABY9KRL6</accession>
<organism evidence="9 10">
    <name type="scientific">Aciduricibacillus chroicocephali</name>
    <dbReference type="NCBI Taxonomy" id="3054939"/>
    <lineage>
        <taxon>Bacteria</taxon>
        <taxon>Bacillati</taxon>
        <taxon>Bacillota</taxon>
        <taxon>Bacilli</taxon>
        <taxon>Bacillales</taxon>
        <taxon>Bacillaceae</taxon>
        <taxon>Aciduricibacillus</taxon>
    </lineage>
</organism>
<dbReference type="EC" id="3.5.1.1" evidence="2"/>
<evidence type="ECO:0000256" key="6">
    <source>
        <dbReference type="PROSITE-ProRule" id="PRU10100"/>
    </source>
</evidence>
<dbReference type="InterPro" id="IPR040919">
    <property type="entry name" value="Asparaginase_C"/>
</dbReference>
<evidence type="ECO:0000256" key="5">
    <source>
        <dbReference type="PROSITE-ProRule" id="PRU10099"/>
    </source>
</evidence>
<feature type="active site" evidence="5">
    <location>
        <position position="12"/>
    </location>
</feature>
<dbReference type="RefSeq" id="WP_348025525.1">
    <property type="nucleotide sequence ID" value="NZ_CP129113.1"/>
</dbReference>
<dbReference type="Pfam" id="PF00710">
    <property type="entry name" value="Asparaginase"/>
    <property type="match status" value="1"/>
</dbReference>
<dbReference type="PROSITE" id="PS00144">
    <property type="entry name" value="ASN_GLN_ASE_1"/>
    <property type="match status" value="1"/>
</dbReference>
<evidence type="ECO:0000256" key="1">
    <source>
        <dbReference type="ARBA" id="ARBA00010518"/>
    </source>
</evidence>
<dbReference type="InterPro" id="IPR027474">
    <property type="entry name" value="L-asparaginase_N"/>
</dbReference>
<evidence type="ECO:0000259" key="7">
    <source>
        <dbReference type="Pfam" id="PF00710"/>
    </source>
</evidence>
<name>A0ABY9KRL6_9BACI</name>
<dbReference type="PIRSF" id="PIRSF001220">
    <property type="entry name" value="L-ASNase_gatD"/>
    <property type="match status" value="1"/>
</dbReference>
<dbReference type="PIRSF" id="PIRSF500176">
    <property type="entry name" value="L_ASNase"/>
    <property type="match status" value="1"/>
</dbReference>
<dbReference type="SUPFAM" id="SSF53774">
    <property type="entry name" value="Glutaminase/Asparaginase"/>
    <property type="match status" value="1"/>
</dbReference>
<dbReference type="PANTHER" id="PTHR11707:SF28">
    <property type="entry name" value="60 KDA LYSOPHOSPHOLIPASE"/>
    <property type="match status" value="1"/>
</dbReference>
<dbReference type="SMART" id="SM00870">
    <property type="entry name" value="Asparaginase"/>
    <property type="match status" value="1"/>
</dbReference>
<dbReference type="PRINTS" id="PR00139">
    <property type="entry name" value="ASNGLNASE"/>
</dbReference>
<evidence type="ECO:0000256" key="3">
    <source>
        <dbReference type="ARBA" id="ARBA00022801"/>
    </source>
</evidence>
<dbReference type="InterPro" id="IPR037152">
    <property type="entry name" value="L-asparaginase_N_sf"/>
</dbReference>